<evidence type="ECO:0000313" key="2">
    <source>
        <dbReference type="Proteomes" id="UP001597083"/>
    </source>
</evidence>
<proteinExistence type="predicted"/>
<dbReference type="Proteomes" id="UP001597083">
    <property type="component" value="Unassembled WGS sequence"/>
</dbReference>
<evidence type="ECO:0000313" key="1">
    <source>
        <dbReference type="EMBL" id="MFD0856774.1"/>
    </source>
</evidence>
<organism evidence="1 2">
    <name type="scientific">Actinomadura adrarensis</name>
    <dbReference type="NCBI Taxonomy" id="1819600"/>
    <lineage>
        <taxon>Bacteria</taxon>
        <taxon>Bacillati</taxon>
        <taxon>Actinomycetota</taxon>
        <taxon>Actinomycetes</taxon>
        <taxon>Streptosporangiales</taxon>
        <taxon>Thermomonosporaceae</taxon>
        <taxon>Actinomadura</taxon>
    </lineage>
</organism>
<evidence type="ECO:0008006" key="3">
    <source>
        <dbReference type="Google" id="ProtNLM"/>
    </source>
</evidence>
<dbReference type="InterPro" id="IPR011009">
    <property type="entry name" value="Kinase-like_dom_sf"/>
</dbReference>
<comment type="caution">
    <text evidence="1">The sequence shown here is derived from an EMBL/GenBank/DDBJ whole genome shotgun (WGS) entry which is preliminary data.</text>
</comment>
<protein>
    <recommendedName>
        <fullName evidence="3">Aminoglycoside phosphotransferase domain-containing protein</fullName>
    </recommendedName>
</protein>
<dbReference type="EMBL" id="JBHTIR010004255">
    <property type="protein sequence ID" value="MFD0856774.1"/>
    <property type="molecule type" value="Genomic_DNA"/>
</dbReference>
<accession>A0ABW3CT73</accession>
<sequence length="66" mass="7753">MLDRHGLRPLTGGFQNHVYAWDDPEHGPICLKLYIKGNHRRRVEHEWAALPLFAEHEVSDVARPLW</sequence>
<keyword evidence="2" id="KW-1185">Reference proteome</keyword>
<gene>
    <name evidence="1" type="ORF">ACFQ07_31365</name>
</gene>
<dbReference type="SUPFAM" id="SSF56112">
    <property type="entry name" value="Protein kinase-like (PK-like)"/>
    <property type="match status" value="1"/>
</dbReference>
<name>A0ABW3CT73_9ACTN</name>
<reference evidence="2" key="1">
    <citation type="journal article" date="2019" name="Int. J. Syst. Evol. Microbiol.">
        <title>The Global Catalogue of Microorganisms (GCM) 10K type strain sequencing project: providing services to taxonomists for standard genome sequencing and annotation.</title>
        <authorList>
            <consortium name="The Broad Institute Genomics Platform"/>
            <consortium name="The Broad Institute Genome Sequencing Center for Infectious Disease"/>
            <person name="Wu L."/>
            <person name="Ma J."/>
        </authorList>
    </citation>
    <scope>NUCLEOTIDE SEQUENCE [LARGE SCALE GENOMIC DNA]</scope>
    <source>
        <strain evidence="2">JCM 31696</strain>
    </source>
</reference>